<evidence type="ECO:0000313" key="1">
    <source>
        <dbReference type="EMBL" id="GMI01044.1"/>
    </source>
</evidence>
<name>A0A9W7F2T0_9STRA</name>
<protein>
    <recommendedName>
        <fullName evidence="3">Tetratricopeptide repeat protein</fullName>
    </recommendedName>
</protein>
<evidence type="ECO:0008006" key="3">
    <source>
        <dbReference type="Google" id="ProtNLM"/>
    </source>
</evidence>
<keyword evidence="2" id="KW-1185">Reference proteome</keyword>
<organism evidence="1 2">
    <name type="scientific">Triparma laevis f. longispina</name>
    <dbReference type="NCBI Taxonomy" id="1714387"/>
    <lineage>
        <taxon>Eukaryota</taxon>
        <taxon>Sar</taxon>
        <taxon>Stramenopiles</taxon>
        <taxon>Ochrophyta</taxon>
        <taxon>Bolidophyceae</taxon>
        <taxon>Parmales</taxon>
        <taxon>Triparmaceae</taxon>
        <taxon>Triparma</taxon>
    </lineage>
</organism>
<dbReference type="SUPFAM" id="SSF48452">
    <property type="entry name" value="TPR-like"/>
    <property type="match status" value="1"/>
</dbReference>
<accession>A0A9W7F2T0</accession>
<proteinExistence type="predicted"/>
<dbReference type="AlphaFoldDB" id="A0A9W7F2T0"/>
<dbReference type="EMBL" id="BRXW01000030">
    <property type="protein sequence ID" value="GMI01044.1"/>
    <property type="molecule type" value="Genomic_DNA"/>
</dbReference>
<reference evidence="2" key="1">
    <citation type="journal article" date="2023" name="Commun. Biol.">
        <title>Genome analysis of Parmales, the sister group of diatoms, reveals the evolutionary specialization of diatoms from phago-mixotrophs to photoautotrophs.</title>
        <authorList>
            <person name="Ban H."/>
            <person name="Sato S."/>
            <person name="Yoshikawa S."/>
            <person name="Yamada K."/>
            <person name="Nakamura Y."/>
            <person name="Ichinomiya M."/>
            <person name="Sato N."/>
            <person name="Blanc-Mathieu R."/>
            <person name="Endo H."/>
            <person name="Kuwata A."/>
            <person name="Ogata H."/>
        </authorList>
    </citation>
    <scope>NUCLEOTIDE SEQUENCE [LARGE SCALE GENOMIC DNA]</scope>
    <source>
        <strain evidence="2">NIES 3700</strain>
    </source>
</reference>
<dbReference type="PROSITE" id="PS50293">
    <property type="entry name" value="TPR_REGION"/>
    <property type="match status" value="1"/>
</dbReference>
<gene>
    <name evidence="1" type="ORF">TrLO_g484</name>
</gene>
<evidence type="ECO:0000313" key="2">
    <source>
        <dbReference type="Proteomes" id="UP001165122"/>
    </source>
</evidence>
<dbReference type="Proteomes" id="UP001165122">
    <property type="component" value="Unassembled WGS sequence"/>
</dbReference>
<dbReference type="Gene3D" id="1.25.40.10">
    <property type="entry name" value="Tetratricopeptide repeat domain"/>
    <property type="match status" value="1"/>
</dbReference>
<dbReference type="InterPro" id="IPR011990">
    <property type="entry name" value="TPR-like_helical_dom_sf"/>
</dbReference>
<comment type="caution">
    <text evidence="1">The sequence shown here is derived from an EMBL/GenBank/DDBJ whole genome shotgun (WGS) entry which is preliminary data.</text>
</comment>
<sequence length="102" mass="11730">MITCLTKSELIEKLRDLVKRAGVGRGECCDFDDVHSLGCQLSDNGEYEEVMEVWERHLAERTKVLGEDNKDALGTLMSLGIVYKELKNFEKRLEYYERALKG</sequence>